<comment type="caution">
    <text evidence="3">The sequence shown here is derived from an EMBL/GenBank/DDBJ whole genome shotgun (WGS) entry which is preliminary data.</text>
</comment>
<feature type="chain" id="PRO_5046726246" description="Lipoprotein" evidence="2">
    <location>
        <begin position="33"/>
        <end position="272"/>
    </location>
</feature>
<dbReference type="EMBL" id="CAJNBK010000005">
    <property type="protein sequence ID" value="CAE6742449.1"/>
    <property type="molecule type" value="Genomic_DNA"/>
</dbReference>
<dbReference type="Proteomes" id="UP000672526">
    <property type="component" value="Unassembled WGS sequence"/>
</dbReference>
<name>A0ABN7LGV9_9BURK</name>
<accession>A0ABN7LGV9</accession>
<protein>
    <recommendedName>
        <fullName evidence="5">Lipoprotein</fullName>
    </recommendedName>
</protein>
<feature type="compositionally biased region" description="Low complexity" evidence="1">
    <location>
        <begin position="99"/>
        <end position="114"/>
    </location>
</feature>
<dbReference type="RefSeq" id="WP_211611580.1">
    <property type="nucleotide sequence ID" value="NZ_CAJNBK010000005.1"/>
</dbReference>
<dbReference type="InterPro" id="IPR006311">
    <property type="entry name" value="TAT_signal"/>
</dbReference>
<evidence type="ECO:0000256" key="2">
    <source>
        <dbReference type="SAM" id="SignalP"/>
    </source>
</evidence>
<evidence type="ECO:0000313" key="4">
    <source>
        <dbReference type="Proteomes" id="UP000672526"/>
    </source>
</evidence>
<feature type="region of interest" description="Disordered" evidence="1">
    <location>
        <begin position="99"/>
        <end position="119"/>
    </location>
</feature>
<evidence type="ECO:0008006" key="5">
    <source>
        <dbReference type="Google" id="ProtNLM"/>
    </source>
</evidence>
<keyword evidence="2" id="KW-0732">Signal</keyword>
<evidence type="ECO:0000256" key="1">
    <source>
        <dbReference type="SAM" id="MobiDB-lite"/>
    </source>
</evidence>
<reference evidence="3 4" key="1">
    <citation type="submission" date="2021-02" db="EMBL/GenBank/DDBJ databases">
        <authorList>
            <person name="Vanwijnsberghe S."/>
        </authorList>
    </citation>
    <scope>NUCLEOTIDE SEQUENCE [LARGE SCALE GENOMIC DNA]</scope>
    <source>
        <strain evidence="3 4">LMG 31837</strain>
    </source>
</reference>
<evidence type="ECO:0000313" key="3">
    <source>
        <dbReference type="EMBL" id="CAE6742449.1"/>
    </source>
</evidence>
<proteinExistence type="predicted"/>
<organism evidence="3 4">
    <name type="scientific">Paraburkholderia haematera</name>
    <dbReference type="NCBI Taxonomy" id="2793077"/>
    <lineage>
        <taxon>Bacteria</taxon>
        <taxon>Pseudomonadati</taxon>
        <taxon>Pseudomonadota</taxon>
        <taxon>Betaproteobacteria</taxon>
        <taxon>Burkholderiales</taxon>
        <taxon>Burkholderiaceae</taxon>
        <taxon>Paraburkholderia</taxon>
    </lineage>
</organism>
<feature type="signal peptide" evidence="2">
    <location>
        <begin position="1"/>
        <end position="32"/>
    </location>
</feature>
<keyword evidence="4" id="KW-1185">Reference proteome</keyword>
<sequence>MSSRRNFLISTSAAAVLPAATAMLGVSRNAWASDALISDAELQRQMLGKLNAELNDSATANTEAPYLQDIFFSWDLPSIPVAQIGAIVAYSFGDRPASSSGASSSSGTGQSQLPQPGPINEEIADAVHQLYQSKPVMVVAQWEVASVLTSKYQMSSANLQSVKPPVVASNGAISYPSLDDVAAAIVALHGTAAALGTVAVVTHRDQAKRAIQTSRAHGMNAYAAQGATLPVDYDTQASQPANRRRDLYLLSDMMNQFATLRTNLIAQQYPNG</sequence>
<gene>
    <name evidence="3" type="ORF">R69888_02581</name>
</gene>
<dbReference type="PROSITE" id="PS51318">
    <property type="entry name" value="TAT"/>
    <property type="match status" value="1"/>
</dbReference>